<dbReference type="NCBIfam" id="TIGR03519">
    <property type="entry name" value="T9SS_PorP_fam"/>
    <property type="match status" value="1"/>
</dbReference>
<comment type="caution">
    <text evidence="1">The sequence shown here is derived from an EMBL/GenBank/DDBJ whole genome shotgun (WGS) entry which is preliminary data.</text>
</comment>
<dbReference type="Pfam" id="PF11751">
    <property type="entry name" value="PorP_SprF"/>
    <property type="match status" value="1"/>
</dbReference>
<dbReference type="Proteomes" id="UP001156666">
    <property type="component" value="Unassembled WGS sequence"/>
</dbReference>
<reference evidence="1" key="1">
    <citation type="journal article" date="2014" name="Int. J. Syst. Evol. Microbiol.">
        <title>Complete genome sequence of Corynebacterium casei LMG S-19264T (=DSM 44701T), isolated from a smear-ripened cheese.</title>
        <authorList>
            <consortium name="US DOE Joint Genome Institute (JGI-PGF)"/>
            <person name="Walter F."/>
            <person name="Albersmeier A."/>
            <person name="Kalinowski J."/>
            <person name="Ruckert C."/>
        </authorList>
    </citation>
    <scope>NUCLEOTIDE SEQUENCE</scope>
    <source>
        <strain evidence="1">NBRC 108769</strain>
    </source>
</reference>
<reference evidence="1" key="2">
    <citation type="submission" date="2023-01" db="EMBL/GenBank/DDBJ databases">
        <title>Draft genome sequence of Portibacter lacus strain NBRC 108769.</title>
        <authorList>
            <person name="Sun Q."/>
            <person name="Mori K."/>
        </authorList>
    </citation>
    <scope>NUCLEOTIDE SEQUENCE</scope>
    <source>
        <strain evidence="1">NBRC 108769</strain>
    </source>
</reference>
<accession>A0AA37WCN6</accession>
<keyword evidence="2" id="KW-1185">Reference proteome</keyword>
<sequence>MGMFLNGNAQERSVYTHHFVNPVLVNPAATGFSGDHGIVLNYNNKWAGFDNGPKALTLSYDGPIANRLSLGGILFRDGFAAEETIKGQLSFAYKIPAENYEISFGIATEYLQFGLSGPALTSPLVSYDDPLIKDRLAGARFFDVAVATYGTFNDNIKFGLVLPGLVRARLDDNGGESARTINYILHLGYQYDVPNYDFYIEPSLFIKQLRGVPFHADVNLKFGFMEEQLIGGLSYALGYDRFGFLLGTQVNNFKVFYSYNVSLEESQAYHNGMHEITLGFNISRLNQEEIMNK</sequence>
<proteinExistence type="predicted"/>
<gene>
    <name evidence="1" type="ORF">GCM10007940_13360</name>
</gene>
<evidence type="ECO:0000313" key="1">
    <source>
        <dbReference type="EMBL" id="GLR16721.1"/>
    </source>
</evidence>
<protein>
    <submittedName>
        <fullName evidence="1">Membrane protein</fullName>
    </submittedName>
</protein>
<name>A0AA37WCN6_9BACT</name>
<organism evidence="1 2">
    <name type="scientific">Portibacter lacus</name>
    <dbReference type="NCBI Taxonomy" id="1099794"/>
    <lineage>
        <taxon>Bacteria</taxon>
        <taxon>Pseudomonadati</taxon>
        <taxon>Bacteroidota</taxon>
        <taxon>Saprospiria</taxon>
        <taxon>Saprospirales</taxon>
        <taxon>Haliscomenobacteraceae</taxon>
        <taxon>Portibacter</taxon>
    </lineage>
</organism>
<dbReference type="EMBL" id="BSOH01000007">
    <property type="protein sequence ID" value="GLR16721.1"/>
    <property type="molecule type" value="Genomic_DNA"/>
</dbReference>
<dbReference type="AlphaFoldDB" id="A0AA37WCN6"/>
<evidence type="ECO:0000313" key="2">
    <source>
        <dbReference type="Proteomes" id="UP001156666"/>
    </source>
</evidence>
<dbReference type="InterPro" id="IPR019861">
    <property type="entry name" value="PorP/SprF_Bacteroidetes"/>
</dbReference>